<evidence type="ECO:0000313" key="2">
    <source>
        <dbReference type="Proteomes" id="UP000192478"/>
    </source>
</evidence>
<dbReference type="Proteomes" id="UP000192478">
    <property type="component" value="Chromosome"/>
</dbReference>
<accession>A0AAC9WG88</accession>
<reference evidence="1 2" key="1">
    <citation type="submission" date="2017-03" db="EMBL/GenBank/DDBJ databases">
        <title>Complete sequence of Clostridium formicaceticum DSM 92.</title>
        <authorList>
            <person name="Poehlein A."/>
            <person name="Karl M."/>
            <person name="Bengelsdorf F.R."/>
            <person name="Duerre P."/>
            <person name="Daniel R."/>
        </authorList>
    </citation>
    <scope>NUCLEOTIDE SEQUENCE [LARGE SCALE GENOMIC DNA]</scope>
    <source>
        <strain evidence="1 2">DSM 92</strain>
    </source>
</reference>
<dbReference type="EMBL" id="CP020559">
    <property type="protein sequence ID" value="ARE87554.1"/>
    <property type="molecule type" value="Genomic_DNA"/>
</dbReference>
<sequence length="38" mass="4138">MNYKAIEDCKMGLGDSPSPVFIQNLPYLAGKPKNVANI</sequence>
<proteinExistence type="predicted"/>
<protein>
    <submittedName>
        <fullName evidence="1">Uncharacterized protein</fullName>
    </submittedName>
</protein>
<evidence type="ECO:0000313" key="1">
    <source>
        <dbReference type="EMBL" id="ARE87554.1"/>
    </source>
</evidence>
<organism evidence="1 2">
    <name type="scientific">Clostridium formicaceticum</name>
    <dbReference type="NCBI Taxonomy" id="1497"/>
    <lineage>
        <taxon>Bacteria</taxon>
        <taxon>Bacillati</taxon>
        <taxon>Bacillota</taxon>
        <taxon>Clostridia</taxon>
        <taxon>Eubacteriales</taxon>
        <taxon>Clostridiaceae</taxon>
        <taxon>Clostridium</taxon>
    </lineage>
</organism>
<dbReference type="AlphaFoldDB" id="A0AAC9WG88"/>
<name>A0AAC9WG88_9CLOT</name>
<gene>
    <name evidence="1" type="ORF">CLFO_19540</name>
</gene>